<name>A0A8J4IJJ3_SPHME</name>
<reference evidence="2 3" key="1">
    <citation type="journal article" date="2019" name="Gigascience">
        <title>High-coverage genomes to elucidate the evolution of penguins.</title>
        <authorList>
            <person name="Pan H."/>
            <person name="Cole T.L."/>
            <person name="Bi X."/>
            <person name="Fang M."/>
            <person name="Zhou C."/>
            <person name="Yang Z."/>
            <person name="Ksepka D.T."/>
            <person name="Hart T."/>
            <person name="Bouzat J.L."/>
            <person name="Argilla L.S."/>
            <person name="Bertelsen M.F."/>
            <person name="Boersma P.D."/>
            <person name="Bost C.A."/>
            <person name="Cherel Y."/>
            <person name="Dann P."/>
            <person name="Fiddaman S.R."/>
            <person name="Howard P."/>
            <person name="Labuschagne K."/>
            <person name="Mattern T."/>
            <person name="Miller G."/>
            <person name="Parker P."/>
            <person name="Phillips R.A."/>
            <person name="Quillfeldt P."/>
            <person name="Ryan P.G."/>
            <person name="Taylor H."/>
            <person name="Thompson D.R."/>
            <person name="Young M.J."/>
            <person name="Ellegaard M.R."/>
            <person name="Gilbert M.T.P."/>
            <person name="Sinding M.S."/>
            <person name="Pacheco G."/>
            <person name="Shepherd L.D."/>
            <person name="Tennyson A.J.D."/>
            <person name="Grosser S."/>
            <person name="Kay E."/>
            <person name="Nupen L.J."/>
            <person name="Ellenberg U."/>
            <person name="Houston D.M."/>
            <person name="Reeve A.H."/>
            <person name="Johnson K."/>
            <person name="Masello J.F."/>
            <person name="Stracke T."/>
            <person name="McKinlay B."/>
            <person name="Borboroglu P.G."/>
            <person name="Zhang D.X."/>
            <person name="Zhang G."/>
        </authorList>
    </citation>
    <scope>NUCLEOTIDE SEQUENCE [LARGE SCALE GENOMIC DNA]</scope>
    <source>
        <strain evidence="2">GAPE 212</strain>
    </source>
</reference>
<dbReference type="AlphaFoldDB" id="A0A8J4IJJ3"/>
<comment type="caution">
    <text evidence="2">The sequence shown here is derived from an EMBL/GenBank/DDBJ whole genome shotgun (WGS) entry which is preliminary data.</text>
</comment>
<dbReference type="Proteomes" id="UP000785099">
    <property type="component" value="Unassembled WGS sequence"/>
</dbReference>
<feature type="non-terminal residue" evidence="2">
    <location>
        <position position="117"/>
    </location>
</feature>
<keyword evidence="3" id="KW-1185">Reference proteome</keyword>
<evidence type="ECO:0000313" key="3">
    <source>
        <dbReference type="Proteomes" id="UP000785099"/>
    </source>
</evidence>
<dbReference type="EMBL" id="VUKU01010438">
    <property type="protein sequence ID" value="KAF1440031.1"/>
    <property type="molecule type" value="Genomic_DNA"/>
</dbReference>
<proteinExistence type="predicted"/>
<gene>
    <name evidence="2" type="ORF">FQV24_0000322</name>
</gene>
<accession>A0A8J4IJJ3</accession>
<sequence length="117" mass="12846">MFSLRLKEVVSISRTFDLRCSRRPPQRGSGSRLAGGPAAPGGMSPPSTAPGADTAGGMARHTSNRVLTKFCRQKHFLKCLLMLRISSTSSTILFRKRNSRYCDLSSSCFVSNYSKIK</sequence>
<evidence type="ECO:0000256" key="1">
    <source>
        <dbReference type="SAM" id="MobiDB-lite"/>
    </source>
</evidence>
<protein>
    <submittedName>
        <fullName evidence="2">Uncharacterized protein</fullName>
    </submittedName>
</protein>
<organism evidence="2 3">
    <name type="scientific">Spheniscus mendiculus</name>
    <name type="common">Galapagos penguin</name>
    <dbReference type="NCBI Taxonomy" id="156760"/>
    <lineage>
        <taxon>Eukaryota</taxon>
        <taxon>Metazoa</taxon>
        <taxon>Chordata</taxon>
        <taxon>Craniata</taxon>
        <taxon>Vertebrata</taxon>
        <taxon>Euteleostomi</taxon>
        <taxon>Archelosauria</taxon>
        <taxon>Archosauria</taxon>
        <taxon>Dinosauria</taxon>
        <taxon>Saurischia</taxon>
        <taxon>Theropoda</taxon>
        <taxon>Coelurosauria</taxon>
        <taxon>Aves</taxon>
        <taxon>Neognathae</taxon>
        <taxon>Neoaves</taxon>
        <taxon>Aequornithes</taxon>
        <taxon>Sphenisciformes</taxon>
        <taxon>Spheniscidae</taxon>
        <taxon>Spheniscus</taxon>
    </lineage>
</organism>
<feature type="non-terminal residue" evidence="2">
    <location>
        <position position="1"/>
    </location>
</feature>
<evidence type="ECO:0000313" key="2">
    <source>
        <dbReference type="EMBL" id="KAF1440031.1"/>
    </source>
</evidence>
<feature type="region of interest" description="Disordered" evidence="1">
    <location>
        <begin position="20"/>
        <end position="58"/>
    </location>
</feature>
<feature type="compositionally biased region" description="Low complexity" evidence="1">
    <location>
        <begin position="26"/>
        <end position="52"/>
    </location>
</feature>